<evidence type="ECO:0000259" key="1">
    <source>
        <dbReference type="PROSITE" id="PS50883"/>
    </source>
</evidence>
<protein>
    <recommendedName>
        <fullName evidence="5">Diguanylate cyclase</fullName>
    </recommendedName>
</protein>
<evidence type="ECO:0000313" key="4">
    <source>
        <dbReference type="Proteomes" id="UP000218968"/>
    </source>
</evidence>
<dbReference type="OrthoDB" id="197861at2"/>
<dbReference type="GO" id="GO:0071111">
    <property type="term" value="F:cyclic-guanylate-specific phosphodiesterase activity"/>
    <property type="evidence" value="ECO:0007669"/>
    <property type="project" value="InterPro"/>
</dbReference>
<evidence type="ECO:0008006" key="5">
    <source>
        <dbReference type="Google" id="ProtNLM"/>
    </source>
</evidence>
<accession>A0A290XGK6</accession>
<feature type="domain" description="EAL" evidence="1">
    <location>
        <begin position="185"/>
        <end position="438"/>
    </location>
</feature>
<keyword evidence="4" id="KW-1185">Reference proteome</keyword>
<dbReference type="PROSITE" id="PS50883">
    <property type="entry name" value="EAL"/>
    <property type="match status" value="1"/>
</dbReference>
<dbReference type="Gene3D" id="3.20.20.450">
    <property type="entry name" value="EAL domain"/>
    <property type="match status" value="1"/>
</dbReference>
<dbReference type="InterPro" id="IPR001633">
    <property type="entry name" value="EAL_dom"/>
</dbReference>
<dbReference type="SUPFAM" id="SSF55073">
    <property type="entry name" value="Nucleotide cyclase"/>
    <property type="match status" value="1"/>
</dbReference>
<dbReference type="InterPro" id="IPR000160">
    <property type="entry name" value="GGDEF_dom"/>
</dbReference>
<proteinExistence type="predicted"/>
<feature type="domain" description="GGDEF" evidence="2">
    <location>
        <begin position="48"/>
        <end position="180"/>
    </location>
</feature>
<dbReference type="SMART" id="SM00267">
    <property type="entry name" value="GGDEF"/>
    <property type="match status" value="1"/>
</dbReference>
<dbReference type="AlphaFoldDB" id="A0A290XGK6"/>
<evidence type="ECO:0000313" key="3">
    <source>
        <dbReference type="EMBL" id="ATD68219.1"/>
    </source>
</evidence>
<gene>
    <name evidence="3" type="ORF">CNR27_12915</name>
</gene>
<dbReference type="PANTHER" id="PTHR33121">
    <property type="entry name" value="CYCLIC DI-GMP PHOSPHODIESTERASE PDEF"/>
    <property type="match status" value="1"/>
</dbReference>
<dbReference type="CDD" id="cd01948">
    <property type="entry name" value="EAL"/>
    <property type="match status" value="1"/>
</dbReference>
<name>A0A290XGK6_9GAMM</name>
<dbReference type="SUPFAM" id="SSF141868">
    <property type="entry name" value="EAL domain-like"/>
    <property type="match status" value="1"/>
</dbReference>
<dbReference type="InterPro" id="IPR043128">
    <property type="entry name" value="Rev_trsase/Diguanyl_cyclase"/>
</dbReference>
<dbReference type="Gene3D" id="3.30.70.270">
    <property type="match status" value="1"/>
</dbReference>
<dbReference type="InterPro" id="IPR035919">
    <property type="entry name" value="EAL_sf"/>
</dbReference>
<dbReference type="Pfam" id="PF00990">
    <property type="entry name" value="GGDEF"/>
    <property type="match status" value="1"/>
</dbReference>
<dbReference type="EMBL" id="CP023406">
    <property type="protein sequence ID" value="ATD68219.1"/>
    <property type="molecule type" value="Genomic_DNA"/>
</dbReference>
<dbReference type="Pfam" id="PF00563">
    <property type="entry name" value="EAL"/>
    <property type="match status" value="1"/>
</dbReference>
<dbReference type="PROSITE" id="PS50887">
    <property type="entry name" value="GGDEF"/>
    <property type="match status" value="1"/>
</dbReference>
<dbReference type="InterPro" id="IPR029787">
    <property type="entry name" value="Nucleotide_cyclase"/>
</dbReference>
<dbReference type="NCBIfam" id="TIGR00254">
    <property type="entry name" value="GGDEF"/>
    <property type="match status" value="1"/>
</dbReference>
<sequence>MPVRLRRVRTGSIRWACSCEGGRDLRVLNHAQALVDIRTFLAQARSGIPLGVLVIRADRVRETELSLGYAAGDALRAGMQQALEAAVRPGDHVCRIGEDAFLVLLPALRGRAHAALGAAKFVRALQRPFDVGDAHAQPSVRVGIAIAPEDGTDAEQLCRRADRACDDAAASVEGFAFWEAPSVPLDTLHHDLRAALAENQLALHLQPLAALPDRVIRSYEALARWTHPRLGDIPPDVFIEIAERGGLIGDLTRWSLNVALRHLATLRGAGLEVRIAVNLSVEALQAPGFVEQVLDLLHLWRVPGQGLVFEITESALMRDIVRCSHLLAQLRQSGVRIVIDDFGTGYSSLAYLRRLPVDGIKIDRSFVQDMARDRRACRIVETMIDLAHELELKVVAEGIEDEATLELLREAHCDLVQGYLIARPAPAEDVIERRLRADKA</sequence>
<dbReference type="InterPro" id="IPR050706">
    <property type="entry name" value="Cyclic-di-GMP_PDE-like"/>
</dbReference>
<evidence type="ECO:0000259" key="2">
    <source>
        <dbReference type="PROSITE" id="PS50887"/>
    </source>
</evidence>
<reference evidence="4" key="1">
    <citation type="submission" date="2017-09" db="EMBL/GenBank/DDBJ databases">
        <title>Luteimonas liuhanmingii sp.nov., isolated from the intestinal contents of Tibetan Plateau Pika in Yushu, Qinghai Province, China.</title>
        <authorList>
            <person name="Gui Z."/>
        </authorList>
    </citation>
    <scope>NUCLEOTIDE SEQUENCE [LARGE SCALE GENOMIC DNA]</scope>
    <source>
        <strain evidence="4">100111</strain>
    </source>
</reference>
<dbReference type="KEGG" id="lum:CNR27_12915"/>
<organism evidence="3 4">
    <name type="scientific">Luteimonas chenhongjianii</name>
    <dbReference type="NCBI Taxonomy" id="2006110"/>
    <lineage>
        <taxon>Bacteria</taxon>
        <taxon>Pseudomonadati</taxon>
        <taxon>Pseudomonadota</taxon>
        <taxon>Gammaproteobacteria</taxon>
        <taxon>Lysobacterales</taxon>
        <taxon>Lysobacteraceae</taxon>
        <taxon>Luteimonas</taxon>
    </lineage>
</organism>
<dbReference type="Proteomes" id="UP000218968">
    <property type="component" value="Chromosome"/>
</dbReference>
<dbReference type="SMART" id="SM00052">
    <property type="entry name" value="EAL"/>
    <property type="match status" value="1"/>
</dbReference>
<dbReference type="PANTHER" id="PTHR33121:SF70">
    <property type="entry name" value="SIGNALING PROTEIN YKOW"/>
    <property type="match status" value="1"/>
</dbReference>